<keyword evidence="4" id="KW-0904">Protein phosphatase</keyword>
<dbReference type="EMBL" id="KN831945">
    <property type="protein sequence ID" value="KIO14171.1"/>
    <property type="molecule type" value="Genomic_DNA"/>
</dbReference>
<proteinExistence type="inferred from homology"/>
<evidence type="ECO:0000259" key="6">
    <source>
        <dbReference type="PROSITE" id="PS50054"/>
    </source>
</evidence>
<dbReference type="InterPro" id="IPR020422">
    <property type="entry name" value="TYR_PHOSPHATASE_DUAL_dom"/>
</dbReference>
<feature type="compositionally biased region" description="Low complexity" evidence="5">
    <location>
        <begin position="411"/>
        <end position="421"/>
    </location>
</feature>
<dbReference type="PROSITE" id="PS00383">
    <property type="entry name" value="TYR_PHOSPHATASE_1"/>
    <property type="match status" value="1"/>
</dbReference>
<accession>A0A0C3PXJ0</accession>
<dbReference type="FunCoup" id="A0A0C3PXJ0">
    <property type="interactions" value="583"/>
</dbReference>
<feature type="compositionally biased region" description="Polar residues" evidence="5">
    <location>
        <begin position="233"/>
        <end position="257"/>
    </location>
</feature>
<dbReference type="InterPro" id="IPR000387">
    <property type="entry name" value="Tyr_Pase_dom"/>
</dbReference>
<dbReference type="InterPro" id="IPR029021">
    <property type="entry name" value="Prot-tyrosine_phosphatase-like"/>
</dbReference>
<dbReference type="SMART" id="SM00195">
    <property type="entry name" value="DSPc"/>
    <property type="match status" value="1"/>
</dbReference>
<dbReference type="GO" id="GO:0005634">
    <property type="term" value="C:nucleus"/>
    <property type="evidence" value="ECO:0007669"/>
    <property type="project" value="TreeGrafter"/>
</dbReference>
<dbReference type="InterPro" id="IPR016130">
    <property type="entry name" value="Tyr_Pase_AS"/>
</dbReference>
<dbReference type="GO" id="GO:0004725">
    <property type="term" value="F:protein tyrosine phosphatase activity"/>
    <property type="evidence" value="ECO:0007669"/>
    <property type="project" value="UniProtKB-EC"/>
</dbReference>
<feature type="compositionally biased region" description="Polar residues" evidence="5">
    <location>
        <begin position="273"/>
        <end position="294"/>
    </location>
</feature>
<organism evidence="8 9">
    <name type="scientific">Pisolithus tinctorius Marx 270</name>
    <dbReference type="NCBI Taxonomy" id="870435"/>
    <lineage>
        <taxon>Eukaryota</taxon>
        <taxon>Fungi</taxon>
        <taxon>Dikarya</taxon>
        <taxon>Basidiomycota</taxon>
        <taxon>Agaricomycotina</taxon>
        <taxon>Agaricomycetes</taxon>
        <taxon>Agaricomycetidae</taxon>
        <taxon>Boletales</taxon>
        <taxon>Sclerodermatineae</taxon>
        <taxon>Pisolithaceae</taxon>
        <taxon>Pisolithus</taxon>
    </lineage>
</organism>
<evidence type="ECO:0000256" key="2">
    <source>
        <dbReference type="ARBA" id="ARBA00013064"/>
    </source>
</evidence>
<dbReference type="PANTHER" id="PTHR45848">
    <property type="entry name" value="DUAL SPECIFICITY PROTEIN PHOSPHATASE 12 FAMILY MEMBER"/>
    <property type="match status" value="1"/>
</dbReference>
<feature type="domain" description="Tyrosine specific protein phosphatases" evidence="7">
    <location>
        <begin position="61"/>
        <end position="121"/>
    </location>
</feature>
<dbReference type="AlphaFoldDB" id="A0A0C3PXJ0"/>
<dbReference type="HOGENOM" id="CLU_023312_4_0_1"/>
<dbReference type="GO" id="GO:0008138">
    <property type="term" value="F:protein tyrosine/serine/threonine phosphatase activity"/>
    <property type="evidence" value="ECO:0007669"/>
    <property type="project" value="TreeGrafter"/>
</dbReference>
<feature type="region of interest" description="Disordered" evidence="5">
    <location>
        <begin position="317"/>
        <end position="421"/>
    </location>
</feature>
<sequence>MDEVVPGLWIGNLPSALDVQGLKEKNIFSVVTAMRGKVTIHATFNKYQINIDDSSDEDVLVHFLPSISFIQKELDKGHGVLVHCQAGISRSATIVTAFLMYSRKLDATTALEMIRKVRPNVEPNEGFLHQLEIFHQASYKFTSKDKSIRMFYMERTLEEIMNGDGTLPSDNMFARRPCSPTDSSPNTPVIAPHRRIRCKMCRQELATREHMLDHGQLGPPTPALPSLTPASSRRASNANDQLAQRGSVSRRPSNANDQLVPRGSISRRPSGSLNVSISRRPSNAGAQARMSSFSHDGRPALLSSLGSRSLLESLSMSALETEDDADSGSERPDANNRVSRPPSRRPSGGDGRAGATPLSMDNIGRDLSDALNAASAPTDAVEQELGEVPRTLSPVSEVRRGEGDSETDSSQQQQQAEVQNQVPGSDIQYASPADLAAHLYANPKLAALRAPPSLAMTTITGCATKQNPSPPILMNPKCSGYFVEPMKWMEPLLENGDLAGKIICPNPRCGAKLGNYDWAGVHCGCNQWVTPGFCIHRSKVDEFVV</sequence>
<feature type="region of interest" description="Disordered" evidence="5">
    <location>
        <begin position="212"/>
        <end position="297"/>
    </location>
</feature>
<dbReference type="OrthoDB" id="2017893at2759"/>
<dbReference type="PANTHER" id="PTHR45848:SF4">
    <property type="entry name" value="DUAL SPECIFICITY PROTEIN PHOSPHATASE 12"/>
    <property type="match status" value="1"/>
</dbReference>
<feature type="domain" description="Tyrosine-protein phosphatase" evidence="6">
    <location>
        <begin position="1"/>
        <end position="140"/>
    </location>
</feature>
<dbReference type="Proteomes" id="UP000054217">
    <property type="component" value="Unassembled WGS sequence"/>
</dbReference>
<protein>
    <recommendedName>
        <fullName evidence="2">protein-tyrosine-phosphatase</fullName>
        <ecNumber evidence="2">3.1.3.48</ecNumber>
    </recommendedName>
</protein>
<dbReference type="InterPro" id="IPR000340">
    <property type="entry name" value="Dual-sp_phosphatase_cat-dom"/>
</dbReference>
<comment type="similarity">
    <text evidence="1">Belongs to the protein-tyrosine phosphatase family. Non-receptor class dual specificity subfamily.</text>
</comment>
<dbReference type="EC" id="3.1.3.48" evidence="2"/>
<keyword evidence="3" id="KW-0378">Hydrolase</keyword>
<dbReference type="Gene3D" id="3.90.190.10">
    <property type="entry name" value="Protein tyrosine phosphatase superfamily"/>
    <property type="match status" value="1"/>
</dbReference>
<name>A0A0C3PXJ0_PISTI</name>
<dbReference type="STRING" id="870435.A0A0C3PXJ0"/>
<evidence type="ECO:0000256" key="5">
    <source>
        <dbReference type="SAM" id="MobiDB-lite"/>
    </source>
</evidence>
<keyword evidence="9" id="KW-1185">Reference proteome</keyword>
<reference evidence="9" key="2">
    <citation type="submission" date="2015-01" db="EMBL/GenBank/DDBJ databases">
        <title>Evolutionary Origins and Diversification of the Mycorrhizal Mutualists.</title>
        <authorList>
            <consortium name="DOE Joint Genome Institute"/>
            <consortium name="Mycorrhizal Genomics Consortium"/>
            <person name="Kohler A."/>
            <person name="Kuo A."/>
            <person name="Nagy L.G."/>
            <person name="Floudas D."/>
            <person name="Copeland A."/>
            <person name="Barry K.W."/>
            <person name="Cichocki N."/>
            <person name="Veneault-Fourrey C."/>
            <person name="LaButti K."/>
            <person name="Lindquist E.A."/>
            <person name="Lipzen A."/>
            <person name="Lundell T."/>
            <person name="Morin E."/>
            <person name="Murat C."/>
            <person name="Riley R."/>
            <person name="Ohm R."/>
            <person name="Sun H."/>
            <person name="Tunlid A."/>
            <person name="Henrissat B."/>
            <person name="Grigoriev I.V."/>
            <person name="Hibbett D.S."/>
            <person name="Martin F."/>
        </authorList>
    </citation>
    <scope>NUCLEOTIDE SEQUENCE [LARGE SCALE GENOMIC DNA]</scope>
    <source>
        <strain evidence="9">Marx 270</strain>
    </source>
</reference>
<evidence type="ECO:0000256" key="3">
    <source>
        <dbReference type="ARBA" id="ARBA00022801"/>
    </source>
</evidence>
<dbReference type="Pfam" id="PF00782">
    <property type="entry name" value="DSPc"/>
    <property type="match status" value="1"/>
</dbReference>
<evidence type="ECO:0000256" key="4">
    <source>
        <dbReference type="ARBA" id="ARBA00022912"/>
    </source>
</evidence>
<evidence type="ECO:0000313" key="8">
    <source>
        <dbReference type="EMBL" id="KIO14171.1"/>
    </source>
</evidence>
<dbReference type="CDD" id="cd14498">
    <property type="entry name" value="DSP"/>
    <property type="match status" value="1"/>
</dbReference>
<dbReference type="InParanoid" id="A0A0C3PXJ0"/>
<dbReference type="PROSITE" id="PS50056">
    <property type="entry name" value="TYR_PHOSPHATASE_2"/>
    <property type="match status" value="1"/>
</dbReference>
<evidence type="ECO:0000313" key="9">
    <source>
        <dbReference type="Proteomes" id="UP000054217"/>
    </source>
</evidence>
<reference evidence="8 9" key="1">
    <citation type="submission" date="2014-04" db="EMBL/GenBank/DDBJ databases">
        <authorList>
            <consortium name="DOE Joint Genome Institute"/>
            <person name="Kuo A."/>
            <person name="Kohler A."/>
            <person name="Costa M.D."/>
            <person name="Nagy L.G."/>
            <person name="Floudas D."/>
            <person name="Copeland A."/>
            <person name="Barry K.W."/>
            <person name="Cichocki N."/>
            <person name="Veneault-Fourrey C."/>
            <person name="LaButti K."/>
            <person name="Lindquist E.A."/>
            <person name="Lipzen A."/>
            <person name="Lundell T."/>
            <person name="Morin E."/>
            <person name="Murat C."/>
            <person name="Sun H."/>
            <person name="Tunlid A."/>
            <person name="Henrissat B."/>
            <person name="Grigoriev I.V."/>
            <person name="Hibbett D.S."/>
            <person name="Martin F."/>
            <person name="Nordberg H.P."/>
            <person name="Cantor M.N."/>
            <person name="Hua S.X."/>
        </authorList>
    </citation>
    <scope>NUCLEOTIDE SEQUENCE [LARGE SCALE GENOMIC DNA]</scope>
    <source>
        <strain evidence="8 9">Marx 270</strain>
    </source>
</reference>
<dbReference type="SUPFAM" id="SSF52799">
    <property type="entry name" value="(Phosphotyrosine protein) phosphatases II"/>
    <property type="match status" value="1"/>
</dbReference>
<dbReference type="PROSITE" id="PS50054">
    <property type="entry name" value="TYR_PHOSPHATASE_DUAL"/>
    <property type="match status" value="1"/>
</dbReference>
<feature type="compositionally biased region" description="Low complexity" evidence="5">
    <location>
        <begin position="261"/>
        <end position="272"/>
    </location>
</feature>
<evidence type="ECO:0000256" key="1">
    <source>
        <dbReference type="ARBA" id="ARBA00008601"/>
    </source>
</evidence>
<evidence type="ECO:0000259" key="7">
    <source>
        <dbReference type="PROSITE" id="PS50056"/>
    </source>
</evidence>
<gene>
    <name evidence="8" type="ORF">M404DRAFT_12066</name>
</gene>